<evidence type="ECO:0000256" key="2">
    <source>
        <dbReference type="SAM" id="SignalP"/>
    </source>
</evidence>
<name>A0A6A4H2H2_9AGAR</name>
<dbReference type="EMBL" id="ML769610">
    <property type="protein sequence ID" value="KAE9391893.1"/>
    <property type="molecule type" value="Genomic_DNA"/>
</dbReference>
<feature type="signal peptide" evidence="2">
    <location>
        <begin position="1"/>
        <end position="16"/>
    </location>
</feature>
<dbReference type="AlphaFoldDB" id="A0A6A4H2H2"/>
<organism evidence="3 4">
    <name type="scientific">Gymnopus androsaceus JB14</name>
    <dbReference type="NCBI Taxonomy" id="1447944"/>
    <lineage>
        <taxon>Eukaryota</taxon>
        <taxon>Fungi</taxon>
        <taxon>Dikarya</taxon>
        <taxon>Basidiomycota</taxon>
        <taxon>Agaricomycotina</taxon>
        <taxon>Agaricomycetes</taxon>
        <taxon>Agaricomycetidae</taxon>
        <taxon>Agaricales</taxon>
        <taxon>Marasmiineae</taxon>
        <taxon>Omphalotaceae</taxon>
        <taxon>Gymnopus</taxon>
    </lineage>
</organism>
<evidence type="ECO:0000313" key="3">
    <source>
        <dbReference type="EMBL" id="KAE9391893.1"/>
    </source>
</evidence>
<dbReference type="Proteomes" id="UP000799118">
    <property type="component" value="Unassembled WGS sequence"/>
</dbReference>
<keyword evidence="1" id="KW-1133">Transmembrane helix</keyword>
<keyword evidence="1" id="KW-0472">Membrane</keyword>
<sequence>MLVILMSIVILGTGASIGVSLVNRDPSTNPNQGCHTSPDTQDAAKTAIGWEGLFLFDLLLFSMTVRKAYQMRRESEVNTGKMGGSLFSVVVRDGSIYFFIMALANLVNIITFYIPGPFLKGTLAPFAGCLSVTLMSRLMLNLHEAANGGLYVSYSDTLPGPISH</sequence>
<keyword evidence="1" id="KW-0812">Transmembrane</keyword>
<proteinExistence type="predicted"/>
<evidence type="ECO:0000313" key="4">
    <source>
        <dbReference type="Proteomes" id="UP000799118"/>
    </source>
</evidence>
<keyword evidence="4" id="KW-1185">Reference proteome</keyword>
<evidence type="ECO:0000256" key="1">
    <source>
        <dbReference type="SAM" id="Phobius"/>
    </source>
</evidence>
<dbReference type="OrthoDB" id="2686513at2759"/>
<protein>
    <submittedName>
        <fullName evidence="3">Uncharacterized protein</fullName>
    </submittedName>
</protein>
<feature type="transmembrane region" description="Helical" evidence="1">
    <location>
        <begin position="48"/>
        <end position="65"/>
    </location>
</feature>
<feature type="transmembrane region" description="Helical" evidence="1">
    <location>
        <begin position="96"/>
        <end position="116"/>
    </location>
</feature>
<keyword evidence="2" id="KW-0732">Signal</keyword>
<feature type="chain" id="PRO_5025504428" evidence="2">
    <location>
        <begin position="17"/>
        <end position="164"/>
    </location>
</feature>
<accession>A0A6A4H2H2</accession>
<gene>
    <name evidence="3" type="ORF">BT96DRAFT_291426</name>
</gene>
<reference evidence="3" key="1">
    <citation type="journal article" date="2019" name="Environ. Microbiol.">
        <title>Fungal ecological strategies reflected in gene transcription - a case study of two litter decomposers.</title>
        <authorList>
            <person name="Barbi F."/>
            <person name="Kohler A."/>
            <person name="Barry K."/>
            <person name="Baskaran P."/>
            <person name="Daum C."/>
            <person name="Fauchery L."/>
            <person name="Ihrmark K."/>
            <person name="Kuo A."/>
            <person name="LaButti K."/>
            <person name="Lipzen A."/>
            <person name="Morin E."/>
            <person name="Grigoriev I.V."/>
            <person name="Henrissat B."/>
            <person name="Lindahl B."/>
            <person name="Martin F."/>
        </authorList>
    </citation>
    <scope>NUCLEOTIDE SEQUENCE</scope>
    <source>
        <strain evidence="3">JB14</strain>
    </source>
</reference>